<evidence type="ECO:0000313" key="2">
    <source>
        <dbReference type="EMBL" id="KPJ64687.1"/>
    </source>
</evidence>
<accession>A0A0S7XQY6</accession>
<proteinExistence type="predicted"/>
<sequence length="209" mass="22487">MTPASDRPDLQPLEPAVERARRELAEVEPVQVARRAGCDLTADGAGVVVPLLSAAYTMTLPGAQAFDLQGKSAPRFVSDLLLLHLARADGTAVGRGWKAFRELPDGIFYHQAFRSYSGQALVRAFGNDIEGFARAAEAAGGEPESIGERGFRFQVLPRVLLAVAYWAGDDELPPNAEVLFDEAAHHYLPPDVLAIVGGWLAGQIIKRKG</sequence>
<dbReference type="AlphaFoldDB" id="A0A0S7XQY6"/>
<reference evidence="2 3" key="1">
    <citation type="journal article" date="2015" name="Microbiome">
        <title>Genomic resolution of linkages in carbon, nitrogen, and sulfur cycling among widespread estuary sediment bacteria.</title>
        <authorList>
            <person name="Baker B.J."/>
            <person name="Lazar C.S."/>
            <person name="Teske A.P."/>
            <person name="Dick G.J."/>
        </authorList>
    </citation>
    <scope>NUCLEOTIDE SEQUENCE [LARGE SCALE GENOMIC DNA]</scope>
    <source>
        <strain evidence="2">DG_56</strain>
    </source>
</reference>
<dbReference type="Proteomes" id="UP000052020">
    <property type="component" value="Unassembled WGS sequence"/>
</dbReference>
<dbReference type="EMBL" id="LIZY01000012">
    <property type="protein sequence ID" value="KPJ64687.1"/>
    <property type="molecule type" value="Genomic_DNA"/>
</dbReference>
<organism evidence="2 3">
    <name type="scientific">candidate division KD3-62 bacterium DG_56</name>
    <dbReference type="NCBI Taxonomy" id="1704032"/>
    <lineage>
        <taxon>Bacteria</taxon>
        <taxon>candidate division KD3-62</taxon>
    </lineage>
</organism>
<protein>
    <recommendedName>
        <fullName evidence="1">DUF3786 domain-containing protein</fullName>
    </recommendedName>
</protein>
<comment type="caution">
    <text evidence="2">The sequence shown here is derived from an EMBL/GenBank/DDBJ whole genome shotgun (WGS) entry which is preliminary data.</text>
</comment>
<gene>
    <name evidence="2" type="ORF">AMK68_00910</name>
</gene>
<dbReference type="InterPro" id="IPR024264">
    <property type="entry name" value="DUF3786"/>
</dbReference>
<evidence type="ECO:0000313" key="3">
    <source>
        <dbReference type="Proteomes" id="UP000052020"/>
    </source>
</evidence>
<evidence type="ECO:0000259" key="1">
    <source>
        <dbReference type="Pfam" id="PF12654"/>
    </source>
</evidence>
<dbReference type="Pfam" id="PF12654">
    <property type="entry name" value="DUF3786"/>
    <property type="match status" value="1"/>
</dbReference>
<feature type="domain" description="DUF3786" evidence="1">
    <location>
        <begin position="29"/>
        <end position="201"/>
    </location>
</feature>
<name>A0A0S7XQY6_9BACT</name>